<feature type="region of interest" description="Disordered" evidence="2">
    <location>
        <begin position="1281"/>
        <end position="1313"/>
    </location>
</feature>
<gene>
    <name evidence="4" type="ORF">RUM43_013362</name>
</gene>
<dbReference type="Proteomes" id="UP001372834">
    <property type="component" value="Unassembled WGS sequence"/>
</dbReference>
<reference evidence="4 5" key="1">
    <citation type="submission" date="2023-10" db="EMBL/GenBank/DDBJ databases">
        <title>Genomes of two closely related lineages of the louse Polyplax serrata with different host specificities.</title>
        <authorList>
            <person name="Martinu J."/>
            <person name="Tarabai H."/>
            <person name="Stefka J."/>
            <person name="Hypsa V."/>
        </authorList>
    </citation>
    <scope>NUCLEOTIDE SEQUENCE [LARGE SCALE GENOMIC DNA]</scope>
    <source>
        <strain evidence="4">HR10_N</strain>
    </source>
</reference>
<name>A0AAN8S6B0_POLSC</name>
<dbReference type="EMBL" id="JAWJWE010000007">
    <property type="protein sequence ID" value="KAK6632594.1"/>
    <property type="molecule type" value="Genomic_DNA"/>
</dbReference>
<keyword evidence="3" id="KW-1133">Transmembrane helix</keyword>
<keyword evidence="3" id="KW-0812">Transmembrane</keyword>
<evidence type="ECO:0000313" key="5">
    <source>
        <dbReference type="Proteomes" id="UP001372834"/>
    </source>
</evidence>
<feature type="region of interest" description="Disordered" evidence="2">
    <location>
        <begin position="1465"/>
        <end position="1498"/>
    </location>
</feature>
<feature type="region of interest" description="Disordered" evidence="2">
    <location>
        <begin position="130"/>
        <end position="170"/>
    </location>
</feature>
<accession>A0AAN8S6B0</accession>
<feature type="region of interest" description="Disordered" evidence="2">
    <location>
        <begin position="279"/>
        <end position="302"/>
    </location>
</feature>
<evidence type="ECO:0000313" key="4">
    <source>
        <dbReference type="EMBL" id="KAK6632594.1"/>
    </source>
</evidence>
<feature type="transmembrane region" description="Helical" evidence="3">
    <location>
        <begin position="1527"/>
        <end position="1544"/>
    </location>
</feature>
<proteinExistence type="predicted"/>
<feature type="coiled-coil region" evidence="1">
    <location>
        <begin position="1242"/>
        <end position="1273"/>
    </location>
</feature>
<keyword evidence="1" id="KW-0175">Coiled coil</keyword>
<evidence type="ECO:0000256" key="2">
    <source>
        <dbReference type="SAM" id="MobiDB-lite"/>
    </source>
</evidence>
<feature type="compositionally biased region" description="Polar residues" evidence="2">
    <location>
        <begin position="1284"/>
        <end position="1301"/>
    </location>
</feature>
<keyword evidence="3" id="KW-0472">Membrane</keyword>
<evidence type="ECO:0000256" key="1">
    <source>
        <dbReference type="SAM" id="Coils"/>
    </source>
</evidence>
<sequence length="1545" mass="173378">MNWVHLVLSNVALVTKDRTIIQILTISAVPRPRTEAHLIYKPPYSKPYQGDLPKAENRTFTNSSVNHSKIIHETAENGNCTAYRVSNGKQHSAGDVTKHVNGTYARHDDGRDKKKEKKWTLGGLFKRRVKKDADDSSDDESADDAKGGFLTRRLSKREKEKEKRKLKARSAANGFDVIIPQTKKQTPTNGVGTTVEELWSGKAKSSDKSSLGNVATSPMRFIQRHPTSIGGSDLSTSSKDYLAVPKHSRSSSCCESVEGKKTRKEVLARAEAKRDLICDESSSDEYESHHSSSSLNRMGTDGHRRYRRIDRQTRRCSSRDDLNHQRHNELRNVKSDFEINCPSLLNGKLPVPQFAACNPLASNLMNHSESSSPTRSPRTKEKKRFILGVPITYPTSTFPPSVHQFQQPRKDQAVGTTPINRLHTNGLDRVHHQQLLNVTDTVDYLPNFPRSVSVAGSSTKPTVDEEYFPLSTVYTKEKSMSYDQGIHRAPHFRDRSLENPRQVPARWSVVNGAHSENSNTRRHKLLEMFRNEERTRREFYGHQIIPRACETYTERAENRTDSTPSLSTQPGNFPQQPTQIVQRSASGNSFCNSRNLGPNRSNSYQHIPSYIGRKTGAQGMSFLDIRNDEENSLYWRPRQTDTPTLNNDSGTCSTINSLNKHSSTLNYSPSRPSVNDGSSILRYYADQNPRSRNPIHVTCKPASPAELSYLSDSQVGAVKPEADKRSRNPVKNASDFWKLKDQEVMLKNSFSNKNTSKSFGSIGSDKPGVHSHVTVMTSVPNGKKPAVQDSEVTSNPNETEIISLVNKVRNDELKICTVPPELPVRRLSKREVLAKLHKCEQLKIETNELSKRSQENSNLDDALNELEVIYNSLRFKGDDVKKQGNCQDNIQKFYSEKDVTNNQRGAQDSEPEQSVSPRGASVSDRVADDMAFRRLNNKERQDPKKFPSPCYLRSSPALFPLPIGIQPRKESPVGEPDITYDDVVFRNIRHANSTLRIQDPQPPFGIPIGVVTPAPNSDYLHATPIDRFRPTFAPSKTPDIVKDDLAFRNLRKDHRTFTDQSNVTKKRAVRSLSANIYNIMQKEDSSKGVRAQEVEIDVGKTQSLTDLTNGSCTGKQALEKRLKLLKDEKNLRRAEFFEMRKKGGADHRSWTELGNFQGDTRVVPNSKMKLFDSRLCSGGNLIRPDNMQEQTNVDSKEREKMVERKSIRSPIVELSKYPAAAPIASLQGNPFKDTSDNPTVDEEQLENLLSALAIEAKNTSKDLERQLDELDTKDPVLQIEASEKNNFGSEVTSIQNMSTSSKQKRLRNLSLDTTQPNVECRSTGSLERNKSKWKSKGDCDFLQKSKRRSSKTDFDVEESNKSKNLEPVLTTNNSDVFQEVYEYNCNLPNANRRKSLVKEDVEPLPGRKHTNDEVVPDVVSDVELEFEKLHQDERPGTAVPNETSSDFGLVDDLIADMKTTISQTESSCASFPLPEEPLTRSESGAAGPSGSNRGEGEVKKTNLRSDVWLACSYALALAFYLQEIDPVTAVGIVLAVISIVAILIL</sequence>
<feature type="compositionally biased region" description="Polar residues" evidence="2">
    <location>
        <begin position="900"/>
        <end position="916"/>
    </location>
</feature>
<feature type="region of interest" description="Disordered" evidence="2">
    <location>
        <begin position="554"/>
        <end position="577"/>
    </location>
</feature>
<protein>
    <submittedName>
        <fullName evidence="4">Uncharacterized protein</fullName>
    </submittedName>
</protein>
<organism evidence="4 5">
    <name type="scientific">Polyplax serrata</name>
    <name type="common">Common mouse louse</name>
    <dbReference type="NCBI Taxonomy" id="468196"/>
    <lineage>
        <taxon>Eukaryota</taxon>
        <taxon>Metazoa</taxon>
        <taxon>Ecdysozoa</taxon>
        <taxon>Arthropoda</taxon>
        <taxon>Hexapoda</taxon>
        <taxon>Insecta</taxon>
        <taxon>Pterygota</taxon>
        <taxon>Neoptera</taxon>
        <taxon>Paraneoptera</taxon>
        <taxon>Psocodea</taxon>
        <taxon>Troctomorpha</taxon>
        <taxon>Phthiraptera</taxon>
        <taxon>Anoplura</taxon>
        <taxon>Polyplacidae</taxon>
        <taxon>Polyplax</taxon>
    </lineage>
</organism>
<feature type="region of interest" description="Disordered" evidence="2">
    <location>
        <begin position="894"/>
        <end position="927"/>
    </location>
</feature>
<evidence type="ECO:0000256" key="3">
    <source>
        <dbReference type="SAM" id="Phobius"/>
    </source>
</evidence>
<comment type="caution">
    <text evidence="4">The sequence shown here is derived from an EMBL/GenBank/DDBJ whole genome shotgun (WGS) entry which is preliminary data.</text>
</comment>
<feature type="compositionally biased region" description="Polar residues" evidence="2">
    <location>
        <begin position="561"/>
        <end position="577"/>
    </location>
</feature>